<evidence type="ECO:0000313" key="2">
    <source>
        <dbReference type="EMBL" id="RZC64531.1"/>
    </source>
</evidence>
<evidence type="ECO:0000313" key="3">
    <source>
        <dbReference type="Proteomes" id="UP000316621"/>
    </source>
</evidence>
<organism evidence="2 3">
    <name type="scientific">Papaver somniferum</name>
    <name type="common">Opium poppy</name>
    <dbReference type="NCBI Taxonomy" id="3469"/>
    <lineage>
        <taxon>Eukaryota</taxon>
        <taxon>Viridiplantae</taxon>
        <taxon>Streptophyta</taxon>
        <taxon>Embryophyta</taxon>
        <taxon>Tracheophyta</taxon>
        <taxon>Spermatophyta</taxon>
        <taxon>Magnoliopsida</taxon>
        <taxon>Ranunculales</taxon>
        <taxon>Papaveraceae</taxon>
        <taxon>Papaveroideae</taxon>
        <taxon>Papaver</taxon>
    </lineage>
</organism>
<sequence>MQNFNNQIHQTKKETTTILSPQDTSLDHTTTAATTRLLSGSTISKQSLLFIIKTSTAPLFPYTANIATLSAFRTLNCTLVGL</sequence>
<name>A0A4Y7JX22_PAPSO</name>
<gene>
    <name evidence="2" type="ORF">C5167_008222</name>
</gene>
<feature type="region of interest" description="Disordered" evidence="1">
    <location>
        <begin position="1"/>
        <end position="24"/>
    </location>
</feature>
<accession>A0A4Y7JX22</accession>
<dbReference type="Gramene" id="RZC64531">
    <property type="protein sequence ID" value="RZC64531"/>
    <property type="gene ID" value="C5167_008222"/>
</dbReference>
<dbReference type="AlphaFoldDB" id="A0A4Y7JX22"/>
<protein>
    <submittedName>
        <fullName evidence="2">Uncharacterized protein</fullName>
    </submittedName>
</protein>
<reference evidence="2 3" key="1">
    <citation type="journal article" date="2018" name="Science">
        <title>The opium poppy genome and morphinan production.</title>
        <authorList>
            <person name="Guo L."/>
            <person name="Winzer T."/>
            <person name="Yang X."/>
            <person name="Li Y."/>
            <person name="Ning Z."/>
            <person name="He Z."/>
            <person name="Teodor R."/>
            <person name="Lu Y."/>
            <person name="Bowser T.A."/>
            <person name="Graham I.A."/>
            <person name="Ye K."/>
        </authorList>
    </citation>
    <scope>NUCLEOTIDE SEQUENCE [LARGE SCALE GENOMIC DNA]</scope>
    <source>
        <strain evidence="3">cv. HN1</strain>
        <tissue evidence="2">Leaves</tissue>
    </source>
</reference>
<dbReference type="Proteomes" id="UP000316621">
    <property type="component" value="Chromosome 6"/>
</dbReference>
<dbReference type="EMBL" id="CM010720">
    <property type="protein sequence ID" value="RZC64531.1"/>
    <property type="molecule type" value="Genomic_DNA"/>
</dbReference>
<proteinExistence type="predicted"/>
<evidence type="ECO:0000256" key="1">
    <source>
        <dbReference type="SAM" id="MobiDB-lite"/>
    </source>
</evidence>
<keyword evidence="3" id="KW-1185">Reference proteome</keyword>